<evidence type="ECO:0000256" key="1">
    <source>
        <dbReference type="SAM" id="SignalP"/>
    </source>
</evidence>
<keyword evidence="3" id="KW-1185">Reference proteome</keyword>
<feature type="signal peptide" evidence="1">
    <location>
        <begin position="1"/>
        <end position="19"/>
    </location>
</feature>
<reference evidence="2" key="1">
    <citation type="submission" date="2023-06" db="EMBL/GenBank/DDBJ databases">
        <title>Draft genome sequence of Nocardioides sp. SOB77.</title>
        <authorList>
            <person name="Zhang G."/>
        </authorList>
    </citation>
    <scope>NUCLEOTIDE SEQUENCE</scope>
    <source>
        <strain evidence="2">SOB77</strain>
    </source>
</reference>
<gene>
    <name evidence="2" type="ORF">QWY28_05685</name>
</gene>
<dbReference type="RefSeq" id="WP_300951348.1">
    <property type="nucleotide sequence ID" value="NZ_JAUHJQ010000002.1"/>
</dbReference>
<proteinExistence type="predicted"/>
<dbReference type="EMBL" id="JAUHJQ010000002">
    <property type="protein sequence ID" value="MDN4172425.1"/>
    <property type="molecule type" value="Genomic_DNA"/>
</dbReference>
<evidence type="ECO:0000313" key="3">
    <source>
        <dbReference type="Proteomes" id="UP001168620"/>
    </source>
</evidence>
<evidence type="ECO:0000313" key="2">
    <source>
        <dbReference type="EMBL" id="MDN4172425.1"/>
    </source>
</evidence>
<sequence length="271" mass="28723">MTRVLARALSLVVGLGLLAGLPTGTTAPAVAASGDMWSFETRPDGAEPPAEPAHRIEDAYLVVNPGLVSGTVTLGAAPEEATDSEIQVSLGNEREDGTCLVRRLVGTPTFEPVRPNSREGASVRVELPLTGGAGRQAWTCVQLAVVAADGVVLDRREGTNDGYVIADPVGAVEIRAVRGKELRPGRWTSVEVTIRNAGSDAYGILVTGSGRGVRTEPAVYGARVYRDESVKVYLRVKLLRARGASLTIEAAPLGGFVEVHPDQRKVWLRPR</sequence>
<dbReference type="Proteomes" id="UP001168620">
    <property type="component" value="Unassembled WGS sequence"/>
</dbReference>
<comment type="caution">
    <text evidence="2">The sequence shown here is derived from an EMBL/GenBank/DDBJ whole genome shotgun (WGS) entry which is preliminary data.</text>
</comment>
<feature type="chain" id="PRO_5046077063" description="CARDB domain-containing protein" evidence="1">
    <location>
        <begin position="20"/>
        <end position="271"/>
    </location>
</feature>
<name>A0ABT8FDE0_9ACTN</name>
<evidence type="ECO:0008006" key="4">
    <source>
        <dbReference type="Google" id="ProtNLM"/>
    </source>
</evidence>
<accession>A0ABT8FDE0</accession>
<protein>
    <recommendedName>
        <fullName evidence="4">CARDB domain-containing protein</fullName>
    </recommendedName>
</protein>
<keyword evidence="1" id="KW-0732">Signal</keyword>
<organism evidence="2 3">
    <name type="scientific">Nocardioides oceani</name>
    <dbReference type="NCBI Taxonomy" id="3058369"/>
    <lineage>
        <taxon>Bacteria</taxon>
        <taxon>Bacillati</taxon>
        <taxon>Actinomycetota</taxon>
        <taxon>Actinomycetes</taxon>
        <taxon>Propionibacteriales</taxon>
        <taxon>Nocardioidaceae</taxon>
        <taxon>Nocardioides</taxon>
    </lineage>
</organism>